<organismHost>
    <name type="scientific">Loxodonta africana</name>
    <name type="common">African elephant</name>
    <dbReference type="NCBI Taxonomy" id="9785"/>
</organismHost>
<reference evidence="8 9" key="2">
    <citation type="journal article" date="1998" name="Virology">
        <title>The genomic sequence analysis of the left and right species-specific terminal region of a cowpox virus strain reveals unique sequences and a cluster of intact ORFs for immunomodulatory and host range proteins.</title>
        <authorList>
            <person name="Shchelkunov S.N."/>
            <person name="Safronov P.F."/>
            <person name="Totmenin A.V."/>
            <person name="Petrov N.A."/>
            <person name="Ryazankina O.I."/>
            <person name="Gutorov V.V."/>
            <person name="Kotwal G.J."/>
        </authorList>
    </citation>
    <scope>NUCLEOTIDE SEQUENCE [LARGE SCALE GENOMIC DNA]</scope>
    <source>
        <strain evidence="8">GRI-90</strain>
    </source>
</reference>
<feature type="region of interest" description="Disordered" evidence="7">
    <location>
        <begin position="69"/>
        <end position="106"/>
    </location>
</feature>
<evidence type="ECO:0000256" key="4">
    <source>
        <dbReference type="ARBA" id="ARBA00024862"/>
    </source>
</evidence>
<organismHost>
    <name type="scientific">Homo sapiens</name>
    <name type="common">Human</name>
    <dbReference type="NCBI Taxonomy" id="9606"/>
</organismHost>
<dbReference type="Pfam" id="PF04651">
    <property type="entry name" value="Pox_A12"/>
    <property type="match status" value="1"/>
</dbReference>
<proteinExistence type="inferred from homology"/>
<organismHost>
    <name type="scientific">Microtus agrestis</name>
    <name type="common">Short-tailed field vole</name>
    <dbReference type="NCBI Taxonomy" id="29092"/>
</organismHost>
<dbReference type="InterPro" id="IPR006744">
    <property type="entry name" value="Poxvirus_A12"/>
</dbReference>
<evidence type="ECO:0000313" key="9">
    <source>
        <dbReference type="Proteomes" id="UP000137384"/>
    </source>
</evidence>
<accession>Q80DW1</accession>
<reference evidence="8 9" key="1">
    <citation type="journal article" date="1996" name="Dokl. Akad. Nauk">
        <title>Genes of a circle of hosts for the cowpox virus.</title>
        <authorList>
            <person name="Safronov P.F."/>
            <person name="Petrov N.A."/>
            <person name="Riazankina O.I."/>
            <person name="Totmenin A.V."/>
            <person name="Shchelkunov S.N."/>
            <person name="Sandakhchiev L.S."/>
        </authorList>
    </citation>
    <scope>NUCLEOTIDE SEQUENCE [LARGE SCALE GENOMIC DNA]</scope>
    <source>
        <strain evidence="8">GRI-90</strain>
    </source>
</reference>
<comment type="similarity">
    <text evidence="5">Belongs to the orthopoxvirus OPG138 family.</text>
</comment>
<comment type="function">
    <text evidence="4">Component of the virion core that undergoes proteolytic processing during the immature virion (IV) to mature virion (MV) transition. Essential for the formation of a structurally normal core.</text>
</comment>
<evidence type="ECO:0000313" key="8">
    <source>
        <dbReference type="EMBL" id="CAD90680.1"/>
    </source>
</evidence>
<feature type="compositionally biased region" description="Low complexity" evidence="7">
    <location>
        <begin position="69"/>
        <end position="93"/>
    </location>
</feature>
<gene>
    <name evidence="8" type="primary">A13L</name>
</gene>
<organismHost>
    <name type="scientific">Felis catus</name>
    <name type="common">Cat</name>
    <name type="synonym">Felis silvestris catus</name>
    <dbReference type="NCBI Taxonomy" id="9685"/>
</organismHost>
<feature type="compositionally biased region" description="Basic residues" evidence="7">
    <location>
        <begin position="156"/>
        <end position="166"/>
    </location>
</feature>
<dbReference type="EMBL" id="X94355">
    <property type="protein sequence ID" value="CAD90680.1"/>
    <property type="molecule type" value="Genomic_DNA"/>
</dbReference>
<evidence type="ECO:0000256" key="6">
    <source>
        <dbReference type="ARBA" id="ARBA00034854"/>
    </source>
</evidence>
<name>Q80DW1_CWPXG</name>
<keyword evidence="2" id="KW-0946">Virion</keyword>
<dbReference type="GO" id="GO:0044423">
    <property type="term" value="C:virion component"/>
    <property type="evidence" value="ECO:0007669"/>
    <property type="project" value="UniProtKB-KW"/>
</dbReference>
<organismHost>
    <name type="scientific">Bos taurus</name>
    <name type="common">Bovine</name>
    <dbReference type="NCBI Taxonomy" id="9913"/>
</organismHost>
<evidence type="ECO:0000256" key="2">
    <source>
        <dbReference type="ARBA" id="ARBA00022844"/>
    </source>
</evidence>
<organism evidence="8 9">
    <name type="scientific">Cowpox virus (strain GRI-90 / Grishak)</name>
    <name type="common">CPV</name>
    <dbReference type="NCBI Taxonomy" id="265871"/>
    <lineage>
        <taxon>Viruses</taxon>
        <taxon>Varidnaviria</taxon>
        <taxon>Bamfordvirae</taxon>
        <taxon>Nucleocytoviricota</taxon>
        <taxon>Pokkesviricetes</taxon>
        <taxon>Chitovirales</taxon>
        <taxon>Poxviridae</taxon>
        <taxon>Chordopoxvirinae</taxon>
        <taxon>Orthopoxvirus</taxon>
        <taxon>Orthopoxvirus cowpox</taxon>
        <taxon>Cowpox virus</taxon>
    </lineage>
</organism>
<dbReference type="Proteomes" id="UP000137384">
    <property type="component" value="Segment"/>
</dbReference>
<organismHost>
    <name type="scientific">Mus musculus</name>
    <name type="common">Mouse</name>
    <dbReference type="NCBI Taxonomy" id="10090"/>
</organismHost>
<organismHost>
    <name type="scientific">Myodes glareolus</name>
    <name type="common">Bank vole</name>
    <name type="synonym">Clethrionomys glareolus</name>
    <dbReference type="NCBI Taxonomy" id="447135"/>
</organismHost>
<evidence type="ECO:0000256" key="1">
    <source>
        <dbReference type="ARBA" id="ARBA00004328"/>
    </source>
</evidence>
<evidence type="ECO:0000256" key="3">
    <source>
        <dbReference type="ARBA" id="ARBA00022921"/>
    </source>
</evidence>
<evidence type="ECO:0000256" key="7">
    <source>
        <dbReference type="SAM" id="MobiDB-lite"/>
    </source>
</evidence>
<evidence type="ECO:0000256" key="5">
    <source>
        <dbReference type="ARBA" id="ARBA00034774"/>
    </source>
</evidence>
<keyword evidence="3" id="KW-0426">Late protein</keyword>
<protein>
    <recommendedName>
        <fullName evidence="6">25 kDa core protein OPG138</fullName>
    </recommendedName>
</protein>
<sequence length="194" mass="20719">MADKKNLAVRSSYDDYIETVNKITPQLKNLLAQIGGDAAVKGGNNNLNSQTDVTAGACDTKSKSSKCITCKPKSKSSSSSTSTSTSKGSKNTSGAPRRRTTVTTTSFNAMEGQIVQAVTNAGKIVYGTVRDGQLEVRGMVGEINHDLLGIESVNAGKKKPSKKMPTNKKINMSSGMRRQEQINPDDCCLDMGMY</sequence>
<comment type="subcellular location">
    <subcellularLocation>
        <location evidence="1">Virion</location>
    </subcellularLocation>
</comment>
<feature type="region of interest" description="Disordered" evidence="7">
    <location>
        <begin position="156"/>
        <end position="180"/>
    </location>
</feature>